<name>A0A645CHH8_9ZZZZ</name>
<reference evidence="1" key="1">
    <citation type="submission" date="2019-08" db="EMBL/GenBank/DDBJ databases">
        <authorList>
            <person name="Kucharzyk K."/>
            <person name="Murdoch R.W."/>
            <person name="Higgins S."/>
            <person name="Loffler F."/>
        </authorList>
    </citation>
    <scope>NUCLEOTIDE SEQUENCE</scope>
</reference>
<dbReference type="EMBL" id="VSSQ01027242">
    <property type="protein sequence ID" value="MPM76379.1"/>
    <property type="molecule type" value="Genomic_DNA"/>
</dbReference>
<comment type="caution">
    <text evidence="1">The sequence shown here is derived from an EMBL/GenBank/DDBJ whole genome shotgun (WGS) entry which is preliminary data.</text>
</comment>
<accession>A0A645CHH8</accession>
<organism evidence="1">
    <name type="scientific">bioreactor metagenome</name>
    <dbReference type="NCBI Taxonomy" id="1076179"/>
    <lineage>
        <taxon>unclassified sequences</taxon>
        <taxon>metagenomes</taxon>
        <taxon>ecological metagenomes</taxon>
    </lineage>
</organism>
<sequence length="100" mass="11101">MEGLLRLHKNHGIAEALAGVVQGDNFIMQQVLFSAHGSGFGRAKVQLLQIQRSGERPDVQILREGLRHFQQLHGGLIGEGYPKLRVKEKDAVGRIAYDVM</sequence>
<proteinExistence type="predicted"/>
<protein>
    <submittedName>
        <fullName evidence="1">Uncharacterized protein</fullName>
    </submittedName>
</protein>
<dbReference type="AlphaFoldDB" id="A0A645CHH8"/>
<gene>
    <name evidence="1" type="ORF">SDC9_123377</name>
</gene>
<evidence type="ECO:0000313" key="1">
    <source>
        <dbReference type="EMBL" id="MPM76379.1"/>
    </source>
</evidence>